<gene>
    <name evidence="1" type="ordered locus">PBPRB1437</name>
</gene>
<sequence length="121" mass="13860">MKLEDALNQWGLWIVTDGFITSAELNQMIESGESVQAGEVTKKAGSISLVDNSMPEYIDKIIDENCSILQRNILMVEYGGDCNGNRWNQEDAARYLRIKRNTYKTRLCEAKKSIRINSYLY</sequence>
<dbReference type="Proteomes" id="UP000000593">
    <property type="component" value="Chromosome 2"/>
</dbReference>
<protein>
    <submittedName>
        <fullName evidence="1">Uncharacterized protein</fullName>
    </submittedName>
</protein>
<accession>Q6LHC7</accession>
<reference evidence="2" key="1">
    <citation type="journal article" date="2005" name="Science">
        <title>Life at depth: Photobacterium profundum genome sequence and expression analysis.</title>
        <authorList>
            <person name="Vezzi A."/>
            <person name="Campanaro S."/>
            <person name="D'Angelo M."/>
            <person name="Simonato F."/>
            <person name="Vitulo N."/>
            <person name="Lauro F.M."/>
            <person name="Cestaro A."/>
            <person name="Malacrida G."/>
            <person name="Simionati B."/>
            <person name="Cannata N."/>
            <person name="Romualdi C."/>
            <person name="Bartlett D.H."/>
            <person name="Valle G."/>
        </authorList>
    </citation>
    <scope>NUCLEOTIDE SEQUENCE [LARGE SCALE GENOMIC DNA]</scope>
    <source>
        <strain evidence="2">ATCC BAA-1253 / SS9</strain>
    </source>
</reference>
<organism evidence="1 2">
    <name type="scientific">Photobacterium profundum (strain SS9)</name>
    <dbReference type="NCBI Taxonomy" id="298386"/>
    <lineage>
        <taxon>Bacteria</taxon>
        <taxon>Pseudomonadati</taxon>
        <taxon>Pseudomonadota</taxon>
        <taxon>Gammaproteobacteria</taxon>
        <taxon>Vibrionales</taxon>
        <taxon>Vibrionaceae</taxon>
        <taxon>Photobacterium</taxon>
    </lineage>
</organism>
<keyword evidence="2" id="KW-1185">Reference proteome</keyword>
<evidence type="ECO:0000313" key="1">
    <source>
        <dbReference type="EMBL" id="CAG23303.1"/>
    </source>
</evidence>
<dbReference type="AlphaFoldDB" id="Q6LHC7"/>
<evidence type="ECO:0000313" key="2">
    <source>
        <dbReference type="Proteomes" id="UP000000593"/>
    </source>
</evidence>
<dbReference type="HOGENOM" id="CLU_2035835_0_0_6"/>
<dbReference type="KEGG" id="ppr:PBPRB1437"/>
<name>Q6LHC7_PHOPR</name>
<dbReference type="RefSeq" id="WP_011221476.1">
    <property type="nucleotide sequence ID" value="NC_006371.1"/>
</dbReference>
<proteinExistence type="predicted"/>
<dbReference type="EMBL" id="CR378679">
    <property type="protein sequence ID" value="CAG23303.1"/>
    <property type="molecule type" value="Genomic_DNA"/>
</dbReference>